<keyword evidence="2" id="KW-0812">Transmembrane</keyword>
<dbReference type="RefSeq" id="WP_094217445.1">
    <property type="nucleotide sequence ID" value="NZ_MCGQ01000014.1"/>
</dbReference>
<dbReference type="Proteomes" id="UP000215483">
    <property type="component" value="Unassembled WGS sequence"/>
</dbReference>
<organism evidence="3 4">
    <name type="scientific">Streptomyces diastatochromogenes</name>
    <dbReference type="NCBI Taxonomy" id="42236"/>
    <lineage>
        <taxon>Bacteria</taxon>
        <taxon>Bacillati</taxon>
        <taxon>Actinomycetota</taxon>
        <taxon>Actinomycetes</taxon>
        <taxon>Kitasatosporales</taxon>
        <taxon>Streptomycetaceae</taxon>
        <taxon>Streptomyces</taxon>
    </lineage>
</organism>
<reference evidence="3 4" key="1">
    <citation type="submission" date="2016-07" db="EMBL/GenBank/DDBJ databases">
        <title>Draft genome of Streptomyces diastatochromogenes.</title>
        <authorList>
            <person name="Podduturi R."/>
            <person name="Lukassen M.B."/>
            <person name="Clausen N."/>
            <person name="Nielsen J.L."/>
            <person name="Jorgensen N.O."/>
        </authorList>
    </citation>
    <scope>NUCLEOTIDE SEQUENCE [LARGE SCALE GENOMIC DNA]</scope>
    <source>
        <strain evidence="3 4">DSM 40608</strain>
    </source>
</reference>
<evidence type="ECO:0000313" key="4">
    <source>
        <dbReference type="Proteomes" id="UP000215483"/>
    </source>
</evidence>
<keyword evidence="4" id="KW-1185">Reference proteome</keyword>
<keyword evidence="2" id="KW-0472">Membrane</keyword>
<comment type="caution">
    <text evidence="3">The sequence shown here is derived from an EMBL/GenBank/DDBJ whole genome shotgun (WGS) entry which is preliminary data.</text>
</comment>
<evidence type="ECO:0000256" key="2">
    <source>
        <dbReference type="SAM" id="Phobius"/>
    </source>
</evidence>
<gene>
    <name evidence="3" type="ORF">BEK98_16910</name>
</gene>
<sequence length="233" mass="23122">MPGGDPLTVDATFHNTLDTDITDSFIVAVGIRLAPPAPRLTSDQVTVEWFDAGPSVWRPVQLTPGDTALSGYLSTDAGLPSVGSLPAGDSARIPLRVSLASGVPAPTTLQFVTQGLIQPTASVDPAALMDGKASYSVVEQAAAPAPDAASASLAQGSPASDTTAPADTPSAAPSSAPPPATTPAPSALSDGTGGDGFADTGTSAPVVAGSVAALVFAAVVAVGVTWRRRRGRR</sequence>
<evidence type="ECO:0000256" key="1">
    <source>
        <dbReference type="SAM" id="MobiDB-lite"/>
    </source>
</evidence>
<keyword evidence="2" id="KW-1133">Transmembrane helix</keyword>
<name>A0A233SGX9_STRDA</name>
<accession>A0A233SGX9</accession>
<dbReference type="AlphaFoldDB" id="A0A233SGX9"/>
<protein>
    <submittedName>
        <fullName evidence="3">Uncharacterized protein</fullName>
    </submittedName>
</protein>
<dbReference type="EMBL" id="MCGQ01000014">
    <property type="protein sequence ID" value="OXY94809.1"/>
    <property type="molecule type" value="Genomic_DNA"/>
</dbReference>
<evidence type="ECO:0000313" key="3">
    <source>
        <dbReference type="EMBL" id="OXY94809.1"/>
    </source>
</evidence>
<dbReference type="OrthoDB" id="4251213at2"/>
<proteinExistence type="predicted"/>
<feature type="region of interest" description="Disordered" evidence="1">
    <location>
        <begin position="148"/>
        <end position="197"/>
    </location>
</feature>
<feature type="transmembrane region" description="Helical" evidence="2">
    <location>
        <begin position="206"/>
        <end position="226"/>
    </location>
</feature>
<feature type="compositionally biased region" description="Low complexity" evidence="1">
    <location>
        <begin position="148"/>
        <end position="174"/>
    </location>
</feature>